<dbReference type="InterPro" id="IPR011050">
    <property type="entry name" value="Pectin_lyase_fold/virulence"/>
</dbReference>
<evidence type="ECO:0000313" key="2">
    <source>
        <dbReference type="Proteomes" id="UP001058098"/>
    </source>
</evidence>
<dbReference type="EMBL" id="CP062229">
    <property type="protein sequence ID" value="UVC14704.1"/>
    <property type="molecule type" value="Genomic_DNA"/>
</dbReference>
<proteinExistence type="predicted"/>
<reference evidence="1" key="1">
    <citation type="submission" date="2020-09" db="EMBL/GenBank/DDBJ databases">
        <title>Rhizobia associated with sainfoin plants.</title>
        <authorList>
            <person name="Asharfi S."/>
            <person name="Kuzmanovic N."/>
            <person name="Bunk B."/>
            <person name="Sproeer C."/>
            <person name="Becker M."/>
            <person name="Thuenen T."/>
        </authorList>
    </citation>
    <scope>NUCLEOTIDE SEQUENCE</scope>
    <source>
        <strain evidence="1">OM4</strain>
    </source>
</reference>
<gene>
    <name evidence="1" type="ORF">IHQ72_29495</name>
</gene>
<protein>
    <recommendedName>
        <fullName evidence="3">Pectate lyase superfamily protein domain-containing protein</fullName>
    </recommendedName>
</protein>
<accession>A0ABY5QUW3</accession>
<dbReference type="SUPFAM" id="SSF51126">
    <property type="entry name" value="Pectin lyase-like"/>
    <property type="match status" value="1"/>
</dbReference>
<name>A0ABY5QUW3_9HYPH</name>
<dbReference type="InterPro" id="IPR012334">
    <property type="entry name" value="Pectin_lyas_fold"/>
</dbReference>
<organism evidence="1 2">
    <name type="scientific">Mesorhizobium onobrychidis</name>
    <dbReference type="NCBI Taxonomy" id="2775404"/>
    <lineage>
        <taxon>Bacteria</taxon>
        <taxon>Pseudomonadati</taxon>
        <taxon>Pseudomonadota</taxon>
        <taxon>Alphaproteobacteria</taxon>
        <taxon>Hyphomicrobiales</taxon>
        <taxon>Phyllobacteriaceae</taxon>
        <taxon>Mesorhizobium</taxon>
    </lineage>
</organism>
<dbReference type="Proteomes" id="UP001058098">
    <property type="component" value="Chromosome"/>
</dbReference>
<dbReference type="RefSeq" id="WP_258119092.1">
    <property type="nucleotide sequence ID" value="NZ_CP062229.1"/>
</dbReference>
<evidence type="ECO:0000313" key="1">
    <source>
        <dbReference type="EMBL" id="UVC14704.1"/>
    </source>
</evidence>
<dbReference type="Gene3D" id="2.160.20.10">
    <property type="entry name" value="Single-stranded right-handed beta-helix, Pectin lyase-like"/>
    <property type="match status" value="1"/>
</dbReference>
<evidence type="ECO:0008006" key="3">
    <source>
        <dbReference type="Google" id="ProtNLM"/>
    </source>
</evidence>
<keyword evidence="2" id="KW-1185">Reference proteome</keyword>
<sequence length="624" mass="64813">MAIRLSEFDTWRPGYGLATVTIVRAGTDVLATVYSDEDLQDEAANPQTLLGNTVGETSYGKWSAPLYVGLAVELHIDTVDRTGVIRPPLDTLDGEVGNGLLVTVDGGSEAYTLADHLGRRIDARDYGEFVEVGVVGASAATNSATLQAAIGVAGAAGGGYVEVPDGFYTVNPFSIPLGVVVRGQGRGATTLQCNQASRVCTIAGDRAGLSRLTLDGVSVVAGSVGVYSVANDQIVLDDVEIKRFAASKHIRGGENMVWEKLYISDCADGSKLHGDTDAGDSGLGKRIGNIRWIGGRIDLCSVTGLDVRNVDAPCGQITLEGVEFDTNTGTALSIIGARGITIIDPVFVGNTVDLEIADGSPLDADNSIANIRFLRGRISGGEMELSGTLESVVFQEVEIDDVDITLTSPLNNVLALDCREINDVTLAGTSTAWLRSRTTDKGESFGITTSNGATKAWGIALDPGQRVFLTAKVVGRQKNGTNDGFYFVAVSARRPGSALAYDTQTGNFTVGNLLTGATSGATGRITADADGGATGTLTLQDIDGVFVDNEIVTDGSGGSAMVNGALVAANVALAGTNTDIRAVQETNANWACAFAANGPEIELRVTGDTGQTVEWTVEVEVVSS</sequence>